<proteinExistence type="predicted"/>
<evidence type="ECO:0000313" key="3">
    <source>
        <dbReference type="Proteomes" id="UP000813385"/>
    </source>
</evidence>
<dbReference type="Proteomes" id="UP000813385">
    <property type="component" value="Unassembled WGS sequence"/>
</dbReference>
<dbReference type="OrthoDB" id="3596450at2759"/>
<keyword evidence="3" id="KW-1185">Reference proteome</keyword>
<evidence type="ECO:0000313" key="2">
    <source>
        <dbReference type="EMBL" id="KAH7369378.1"/>
    </source>
</evidence>
<dbReference type="Pfam" id="PF20150">
    <property type="entry name" value="2EXR"/>
    <property type="match status" value="1"/>
</dbReference>
<dbReference type="PANTHER" id="PTHR35910">
    <property type="entry name" value="2EXR DOMAIN-CONTAINING PROTEIN"/>
    <property type="match status" value="1"/>
</dbReference>
<dbReference type="AlphaFoldDB" id="A0A8K0TPT0"/>
<gene>
    <name evidence="2" type="ORF">B0T11DRAFT_350986</name>
</gene>
<accession>A0A8K0TPT0</accession>
<reference evidence="2" key="1">
    <citation type="journal article" date="2021" name="Nat. Commun.">
        <title>Genetic determinants of endophytism in the Arabidopsis root mycobiome.</title>
        <authorList>
            <person name="Mesny F."/>
            <person name="Miyauchi S."/>
            <person name="Thiergart T."/>
            <person name="Pickel B."/>
            <person name="Atanasova L."/>
            <person name="Karlsson M."/>
            <person name="Huettel B."/>
            <person name="Barry K.W."/>
            <person name="Haridas S."/>
            <person name="Chen C."/>
            <person name="Bauer D."/>
            <person name="Andreopoulos W."/>
            <person name="Pangilinan J."/>
            <person name="LaButti K."/>
            <person name="Riley R."/>
            <person name="Lipzen A."/>
            <person name="Clum A."/>
            <person name="Drula E."/>
            <person name="Henrissat B."/>
            <person name="Kohler A."/>
            <person name="Grigoriev I.V."/>
            <person name="Martin F.M."/>
            <person name="Hacquard S."/>
        </authorList>
    </citation>
    <scope>NUCLEOTIDE SEQUENCE</scope>
    <source>
        <strain evidence="2">MPI-CAGE-AT-0016</strain>
    </source>
</reference>
<dbReference type="PANTHER" id="PTHR35910:SF6">
    <property type="entry name" value="2EXR DOMAIN-CONTAINING PROTEIN"/>
    <property type="match status" value="1"/>
</dbReference>
<evidence type="ECO:0000259" key="1">
    <source>
        <dbReference type="Pfam" id="PF20150"/>
    </source>
</evidence>
<dbReference type="EMBL" id="JAGPXD010000002">
    <property type="protein sequence ID" value="KAH7369378.1"/>
    <property type="molecule type" value="Genomic_DNA"/>
</dbReference>
<comment type="caution">
    <text evidence="2">The sequence shown here is derived from an EMBL/GenBank/DDBJ whole genome shotgun (WGS) entry which is preliminary data.</text>
</comment>
<organism evidence="2 3">
    <name type="scientific">Plectosphaerella cucumerina</name>
    <dbReference type="NCBI Taxonomy" id="40658"/>
    <lineage>
        <taxon>Eukaryota</taxon>
        <taxon>Fungi</taxon>
        <taxon>Dikarya</taxon>
        <taxon>Ascomycota</taxon>
        <taxon>Pezizomycotina</taxon>
        <taxon>Sordariomycetes</taxon>
        <taxon>Hypocreomycetidae</taxon>
        <taxon>Glomerellales</taxon>
        <taxon>Plectosphaerellaceae</taxon>
        <taxon>Plectosphaerella</taxon>
    </lineage>
</organism>
<sequence>MAYQTFPQFQRLPVELQIHIWHAAIRPNRPGLQYLEIRLLNEPYEDAPDWHTVDIPGSNFFAKENESLIRRAKESAYFWDAGLWSACKASRRIILTHVRHAQFARLILKFQPERHRDLTIRVDPREDLFVVENFKFGNYVDSWDERIRIVPSFDIYPLRRERLRMEPAQIAFEYDPSWLVNLPDMITGEDPPFEYHPCQPFVHFAMDWIRRGRIGPLWLIGRSIKRKSGSQRPAARFHGTNASYHRILADEVSGSSSSAFTFLSKMSDEVELGFYWLEEEEDPILFADVWVLECCEL</sequence>
<protein>
    <recommendedName>
        <fullName evidence="1">2EXR domain-containing protein</fullName>
    </recommendedName>
</protein>
<feature type="domain" description="2EXR" evidence="1">
    <location>
        <begin position="6"/>
        <end position="128"/>
    </location>
</feature>
<dbReference type="InterPro" id="IPR045518">
    <property type="entry name" value="2EXR"/>
</dbReference>
<name>A0A8K0TPT0_9PEZI</name>